<protein>
    <submittedName>
        <fullName evidence="2">Uncharacterized protein</fullName>
    </submittedName>
</protein>
<dbReference type="EMBL" id="CP134890">
    <property type="protein sequence ID" value="WNM22116.1"/>
    <property type="molecule type" value="Genomic_DNA"/>
</dbReference>
<proteinExistence type="predicted"/>
<accession>A0AA96F1E9</accession>
<dbReference type="RefSeq" id="WP_313321714.1">
    <property type="nucleotide sequence ID" value="NZ_CP134878.1"/>
</dbReference>
<evidence type="ECO:0000313" key="3">
    <source>
        <dbReference type="Proteomes" id="UP001304515"/>
    </source>
</evidence>
<accession>A0AA96EST7</accession>
<dbReference type="KEGG" id="fcj:RN605_01870"/>
<keyword evidence="3" id="KW-1185">Reference proteome</keyword>
<gene>
    <name evidence="2" type="ORF">RN605_01870</name>
    <name evidence="1" type="ORF">RN608_08570</name>
</gene>
<evidence type="ECO:0000313" key="1">
    <source>
        <dbReference type="EMBL" id="WNM18064.1"/>
    </source>
</evidence>
<evidence type="ECO:0000313" key="2">
    <source>
        <dbReference type="EMBL" id="WNM22116.1"/>
    </source>
</evidence>
<name>A0AA96F1E9_9FLAO</name>
<dbReference type="AlphaFoldDB" id="A0AA96F1E9"/>
<dbReference type="EMBL" id="CP134878">
    <property type="protein sequence ID" value="WNM18064.1"/>
    <property type="molecule type" value="Genomic_DNA"/>
</dbReference>
<dbReference type="Proteomes" id="UP001304515">
    <property type="component" value="Chromosome"/>
</dbReference>
<sequence>MNVEQPIPKITDTILERIIERDFRENSTEVKIKLKQIKSDTESGKKRISAAILKLANGNLKDVEKYIEVSNVDFRDVISQAEYPRCSKLGFEVMEKPGIEKVYAEDWKEYTEWLNK</sequence>
<reference evidence="2 3" key="1">
    <citation type="submission" date="2023-09" db="EMBL/GenBank/DDBJ databases">
        <title>Flavobacterium sp. a novel bacteria isolate from Pepper rhizosphere.</title>
        <authorList>
            <person name="Peng Y."/>
            <person name="Lee J."/>
        </authorList>
    </citation>
    <scope>NUCLEOTIDE SEQUENCE [LARGE SCALE GENOMIC DNA]</scope>
    <source>
        <strain evidence="1">PMR2A8</strain>
        <strain evidence="2 3">PMTSA4</strain>
    </source>
</reference>
<organism evidence="2 3">
    <name type="scientific">Flavobacterium capsici</name>
    <dbReference type="NCBI Taxonomy" id="3075618"/>
    <lineage>
        <taxon>Bacteria</taxon>
        <taxon>Pseudomonadati</taxon>
        <taxon>Bacteroidota</taxon>
        <taxon>Flavobacteriia</taxon>
        <taxon>Flavobacteriales</taxon>
        <taxon>Flavobacteriaceae</taxon>
        <taxon>Flavobacterium</taxon>
    </lineage>
</organism>